<dbReference type="FunFam" id="3.30.70.270:FF:000001">
    <property type="entry name" value="Diguanylate cyclase domain protein"/>
    <property type="match status" value="1"/>
</dbReference>
<dbReference type="STRING" id="1416806.CAL12_04755"/>
<dbReference type="InterPro" id="IPR000160">
    <property type="entry name" value="GGDEF_dom"/>
</dbReference>
<dbReference type="NCBIfam" id="TIGR00254">
    <property type="entry name" value="GGDEF"/>
    <property type="match status" value="1"/>
</dbReference>
<evidence type="ECO:0000313" key="2">
    <source>
        <dbReference type="EMBL" id="ARP80210.1"/>
    </source>
</evidence>
<dbReference type="Pfam" id="PF00990">
    <property type="entry name" value="GGDEF"/>
    <property type="match status" value="1"/>
</dbReference>
<evidence type="ECO:0000313" key="3">
    <source>
        <dbReference type="Proteomes" id="UP000194151"/>
    </source>
</evidence>
<dbReference type="PANTHER" id="PTHR43102">
    <property type="entry name" value="SLR1143 PROTEIN"/>
    <property type="match status" value="1"/>
</dbReference>
<dbReference type="PROSITE" id="PS50887">
    <property type="entry name" value="GGDEF"/>
    <property type="match status" value="1"/>
</dbReference>
<dbReference type="InterPro" id="IPR029787">
    <property type="entry name" value="Nucleotide_cyclase"/>
</dbReference>
<name>A0A1W6YGQ3_9BORD</name>
<dbReference type="Pfam" id="PF01590">
    <property type="entry name" value="GAF"/>
    <property type="match status" value="1"/>
</dbReference>
<dbReference type="SUPFAM" id="SSF55781">
    <property type="entry name" value="GAF domain-like"/>
    <property type="match status" value="1"/>
</dbReference>
<reference evidence="2 3" key="1">
    <citation type="submission" date="2017-05" db="EMBL/GenBank/DDBJ databases">
        <title>Complete and WGS of Bordetella genogroups.</title>
        <authorList>
            <person name="Spilker T."/>
            <person name="LiPuma J."/>
        </authorList>
    </citation>
    <scope>NUCLEOTIDE SEQUENCE [LARGE SCALE GENOMIC DNA]</scope>
    <source>
        <strain evidence="2 3">AU19157</strain>
    </source>
</reference>
<proteinExistence type="predicted"/>
<dbReference type="KEGG" id="bgv:CAL12_04755"/>
<keyword evidence="3" id="KW-1185">Reference proteome</keyword>
<dbReference type="CDD" id="cd01949">
    <property type="entry name" value="GGDEF"/>
    <property type="match status" value="1"/>
</dbReference>
<accession>A0A1W6YGQ3</accession>
<gene>
    <name evidence="2" type="ORF">CAL12_04755</name>
</gene>
<dbReference type="EMBL" id="CP021108">
    <property type="protein sequence ID" value="ARP80210.1"/>
    <property type="molecule type" value="Genomic_DNA"/>
</dbReference>
<dbReference type="InterPro" id="IPR003018">
    <property type="entry name" value="GAF"/>
</dbReference>
<feature type="domain" description="GGDEF" evidence="1">
    <location>
        <begin position="194"/>
        <end position="323"/>
    </location>
</feature>
<dbReference type="OrthoDB" id="5571399at2"/>
<dbReference type="Gene3D" id="3.30.70.270">
    <property type="match status" value="1"/>
</dbReference>
<dbReference type="InterPro" id="IPR029016">
    <property type="entry name" value="GAF-like_dom_sf"/>
</dbReference>
<dbReference type="AlphaFoldDB" id="A0A1W6YGQ3"/>
<dbReference type="InterPro" id="IPR043128">
    <property type="entry name" value="Rev_trsase/Diguanyl_cyclase"/>
</dbReference>
<protein>
    <submittedName>
        <fullName evidence="2">GGDEF domain-containing protein</fullName>
    </submittedName>
</protein>
<dbReference type="PANTHER" id="PTHR43102:SF2">
    <property type="entry name" value="GAF DOMAIN-CONTAINING PROTEIN"/>
    <property type="match status" value="1"/>
</dbReference>
<dbReference type="RefSeq" id="WP_086063441.1">
    <property type="nucleotide sequence ID" value="NZ_CP021108.1"/>
</dbReference>
<organism evidence="2 3">
    <name type="scientific">Bordetella genomosp. 8</name>
    <dbReference type="NCBI Taxonomy" id="1416806"/>
    <lineage>
        <taxon>Bacteria</taxon>
        <taxon>Pseudomonadati</taxon>
        <taxon>Pseudomonadota</taxon>
        <taxon>Betaproteobacteria</taxon>
        <taxon>Burkholderiales</taxon>
        <taxon>Alcaligenaceae</taxon>
        <taxon>Bordetella</taxon>
    </lineage>
</organism>
<sequence>MQTAAVPLNESARIARLRSLQILDTLPEERFDRLTRLAKRMFGVPIALVSLVDVNRQWFKSHQGLDVAETPRDVSFCAHAILDDAVLEIPDARNDGRFFDNPLVTGNPHIRFYAGCPLSVDNGMRVGTLCLVDTEPRQLSDEDRALLQDLAKMVEQELASLHTATVDHLTGLSNRRGFEILSQHVLSLCERLRLPVTLMLLDVDHFKAINDTHGHAEGDQALAAFAEILRGTLRDSDVLGRLGGDEFVALLSNVDAQQATVVSERLRQSFEQASDASTRVYELLPSIGCATVNEHTGYRLEALLQAADGAMYQNKRARRARMR</sequence>
<evidence type="ECO:0000259" key="1">
    <source>
        <dbReference type="PROSITE" id="PS50887"/>
    </source>
</evidence>
<dbReference type="SMART" id="SM00065">
    <property type="entry name" value="GAF"/>
    <property type="match status" value="1"/>
</dbReference>
<dbReference type="SMART" id="SM00267">
    <property type="entry name" value="GGDEF"/>
    <property type="match status" value="1"/>
</dbReference>
<dbReference type="Gene3D" id="3.30.450.40">
    <property type="match status" value="1"/>
</dbReference>
<dbReference type="Proteomes" id="UP000194151">
    <property type="component" value="Chromosome"/>
</dbReference>
<dbReference type="GO" id="GO:0003824">
    <property type="term" value="F:catalytic activity"/>
    <property type="evidence" value="ECO:0007669"/>
    <property type="project" value="UniProtKB-ARBA"/>
</dbReference>
<dbReference type="SUPFAM" id="SSF55073">
    <property type="entry name" value="Nucleotide cyclase"/>
    <property type="match status" value="1"/>
</dbReference>